<comment type="function">
    <text evidence="7">Phosphorylates Ins(1,3,4,5,6)P5 at position 2 to form Ins(1,2,3,4,5,6)P6 (InsP6 or phytate).</text>
</comment>
<evidence type="ECO:0000256" key="1">
    <source>
        <dbReference type="ARBA" id="ARBA00007229"/>
    </source>
</evidence>
<comment type="catalytic activity">
    <reaction evidence="7">
        <text>1D-myo-inositol 1,3,4,5,6-pentakisphosphate + ATP = 1D-myo-inositol hexakisphosphate + ADP + H(+)</text>
        <dbReference type="Rhea" id="RHEA:20313"/>
        <dbReference type="ChEBI" id="CHEBI:15378"/>
        <dbReference type="ChEBI" id="CHEBI:30616"/>
        <dbReference type="ChEBI" id="CHEBI:57733"/>
        <dbReference type="ChEBI" id="CHEBI:58130"/>
        <dbReference type="ChEBI" id="CHEBI:456216"/>
        <dbReference type="EC" id="2.7.1.158"/>
    </reaction>
</comment>
<evidence type="ECO:0000256" key="2">
    <source>
        <dbReference type="ARBA" id="ARBA00012023"/>
    </source>
</evidence>
<dbReference type="CTD" id="37360"/>
<evidence type="ECO:0000313" key="9">
    <source>
        <dbReference type="RefSeq" id="XP_008479233.1"/>
    </source>
</evidence>
<protein>
    <recommendedName>
        <fullName evidence="2 7">Inositol-pentakisphosphate 2-kinase</fullName>
        <ecNumber evidence="2 7">2.7.1.158</ecNumber>
    </recommendedName>
</protein>
<sequence length="483" mass="55302">MESLGMDVTECNIDETNWYYKGEGNANVVIALRNEHKVLRIRKVDKNESRDPEDRRDLDSILYYEKIILPLFTRKYFKLPQLGKINQEHVNILNGKLRNVRPESRQNKIITPGYVTVFEDLTLLPKNLVKLNETSNNDVGKGEQTRSLISESNPVFCIEIKPKQGWLAPSDRKYRKCPFCLNQYLKLYENSVSSLSDYCPLDLFSGDKTRMLKAIKSLLRTPQNNVRIFQNGNLKFGDTCSTSVDEVLKTFHNSSVGGIQQSESQKEDNFCTLILNMLTRNIIGDQNDSFPCNLSSEQNYMGLEDHQQTLTITTISSRIPTDSIRKLNGLLDLKTTPCNFSSQILSLNSIVDKILKIQTLDTYGADYVFEYYKQLREDLGDEKDTKYGSSKLIKEFPRVLDPVECYLLSTMAKDCSILISFQKVCKITNLDDLVPIAEDMFGNKYVFQINVADVDAKPIHCIDKHYKRDSKIVQAALNLLDKN</sequence>
<evidence type="ECO:0000313" key="8">
    <source>
        <dbReference type="Proteomes" id="UP000079169"/>
    </source>
</evidence>
<keyword evidence="8" id="KW-1185">Reference proteome</keyword>
<dbReference type="PANTHER" id="PTHR14456">
    <property type="entry name" value="INOSITOL POLYPHOSPHATE KINASE 1"/>
    <property type="match status" value="1"/>
</dbReference>
<dbReference type="GO" id="GO:0035299">
    <property type="term" value="F:inositol-1,3,4,5,6-pentakisphosphate 2-kinase activity"/>
    <property type="evidence" value="ECO:0007669"/>
    <property type="project" value="UniProtKB-EC"/>
</dbReference>
<dbReference type="GO" id="GO:0005634">
    <property type="term" value="C:nucleus"/>
    <property type="evidence" value="ECO:0007669"/>
    <property type="project" value="TreeGrafter"/>
</dbReference>
<evidence type="ECO:0000256" key="5">
    <source>
        <dbReference type="ARBA" id="ARBA00022777"/>
    </source>
</evidence>
<name>A0A1S3DE71_DIACI</name>
<dbReference type="InterPro" id="IPR009286">
    <property type="entry name" value="Ins_P5_2-kin"/>
</dbReference>
<organism evidence="8 9">
    <name type="scientific">Diaphorina citri</name>
    <name type="common">Asian citrus psyllid</name>
    <dbReference type="NCBI Taxonomy" id="121845"/>
    <lineage>
        <taxon>Eukaryota</taxon>
        <taxon>Metazoa</taxon>
        <taxon>Ecdysozoa</taxon>
        <taxon>Arthropoda</taxon>
        <taxon>Hexapoda</taxon>
        <taxon>Insecta</taxon>
        <taxon>Pterygota</taxon>
        <taxon>Neoptera</taxon>
        <taxon>Paraneoptera</taxon>
        <taxon>Hemiptera</taxon>
        <taxon>Sternorrhyncha</taxon>
        <taxon>Psylloidea</taxon>
        <taxon>Psyllidae</taxon>
        <taxon>Diaphorininae</taxon>
        <taxon>Diaphorina</taxon>
    </lineage>
</organism>
<gene>
    <name evidence="9" type="primary">LOC103516060</name>
</gene>
<reference evidence="9" key="1">
    <citation type="submission" date="2025-08" db="UniProtKB">
        <authorList>
            <consortium name="RefSeq"/>
        </authorList>
    </citation>
    <scope>IDENTIFICATION</scope>
</reference>
<dbReference type="GO" id="GO:0032958">
    <property type="term" value="P:inositol phosphate biosynthetic process"/>
    <property type="evidence" value="ECO:0007669"/>
    <property type="project" value="TreeGrafter"/>
</dbReference>
<comment type="similarity">
    <text evidence="1">Belongs to the IPK1 type 2 family.</text>
</comment>
<keyword evidence="3 7" id="KW-0808">Transferase</keyword>
<evidence type="ECO:0000256" key="6">
    <source>
        <dbReference type="ARBA" id="ARBA00022840"/>
    </source>
</evidence>
<dbReference type="OMA" id="CHMEADF"/>
<dbReference type="Proteomes" id="UP000079169">
    <property type="component" value="Unplaced"/>
</dbReference>
<dbReference type="OrthoDB" id="272370at2759"/>
<dbReference type="EC" id="2.7.1.158" evidence="2 7"/>
<evidence type="ECO:0000256" key="4">
    <source>
        <dbReference type="ARBA" id="ARBA00022741"/>
    </source>
</evidence>
<dbReference type="AlphaFoldDB" id="A0A1S3DE71"/>
<dbReference type="GO" id="GO:0005524">
    <property type="term" value="F:ATP binding"/>
    <property type="evidence" value="ECO:0007669"/>
    <property type="project" value="UniProtKB-KW"/>
</dbReference>
<dbReference type="PANTHER" id="PTHR14456:SF2">
    <property type="entry name" value="INOSITOL-PENTAKISPHOSPHATE 2-KINASE"/>
    <property type="match status" value="1"/>
</dbReference>
<dbReference type="InterPro" id="IPR043001">
    <property type="entry name" value="IP5_2-K_N_lobe"/>
</dbReference>
<dbReference type="PaxDb" id="121845-A0A1S3DE71"/>
<dbReference type="Gene3D" id="3.30.200.110">
    <property type="entry name" value="Inositol-pentakisphosphate 2-kinase, N-lobe"/>
    <property type="match status" value="1"/>
</dbReference>
<dbReference type="Pfam" id="PF06090">
    <property type="entry name" value="Ins_P5_2-kin"/>
    <property type="match status" value="1"/>
</dbReference>
<accession>A0A1S3DE71</accession>
<keyword evidence="5 7" id="KW-0418">Kinase</keyword>
<evidence type="ECO:0000256" key="3">
    <source>
        <dbReference type="ARBA" id="ARBA00022679"/>
    </source>
</evidence>
<dbReference type="KEGG" id="dci:103516060"/>
<keyword evidence="6 7" id="KW-0067">ATP-binding</keyword>
<dbReference type="RefSeq" id="XP_008479233.1">
    <property type="nucleotide sequence ID" value="XM_008481011.3"/>
</dbReference>
<comment type="domain">
    <text evidence="7">The EXKPK motif is conserved in inositol-pentakisphosphate 2-kinases of both family 1 and 2.</text>
</comment>
<keyword evidence="4 7" id="KW-0547">Nucleotide-binding</keyword>
<dbReference type="STRING" id="121845.A0A1S3DE71"/>
<proteinExistence type="inferred from homology"/>
<dbReference type="GeneID" id="103516060"/>
<evidence type="ECO:0000256" key="7">
    <source>
        <dbReference type="RuleBase" id="RU364126"/>
    </source>
</evidence>